<dbReference type="Proteomes" id="UP000291343">
    <property type="component" value="Unassembled WGS sequence"/>
</dbReference>
<dbReference type="PANTHER" id="PTHR15407:SF28">
    <property type="entry name" value="RIBITOL-5-PHOSPHATE TRANSFERASE FKTN"/>
    <property type="match status" value="1"/>
</dbReference>
<organism evidence="7 8">
    <name type="scientific">Laodelphax striatellus</name>
    <name type="common">Small brown planthopper</name>
    <name type="synonym">Delphax striatella</name>
    <dbReference type="NCBI Taxonomy" id="195883"/>
    <lineage>
        <taxon>Eukaryota</taxon>
        <taxon>Metazoa</taxon>
        <taxon>Ecdysozoa</taxon>
        <taxon>Arthropoda</taxon>
        <taxon>Hexapoda</taxon>
        <taxon>Insecta</taxon>
        <taxon>Pterygota</taxon>
        <taxon>Neoptera</taxon>
        <taxon>Paraneoptera</taxon>
        <taxon>Hemiptera</taxon>
        <taxon>Auchenorrhyncha</taxon>
        <taxon>Fulgoroidea</taxon>
        <taxon>Delphacidae</taxon>
        <taxon>Criomorphinae</taxon>
        <taxon>Laodelphax</taxon>
    </lineage>
</organism>
<dbReference type="GO" id="GO:0016020">
    <property type="term" value="C:membrane"/>
    <property type="evidence" value="ECO:0007669"/>
    <property type="project" value="UniProtKB-SubCell"/>
</dbReference>
<evidence type="ECO:0000256" key="3">
    <source>
        <dbReference type="ARBA" id="ARBA00022989"/>
    </source>
</evidence>
<proteinExistence type="predicted"/>
<evidence type="ECO:0000256" key="4">
    <source>
        <dbReference type="ARBA" id="ARBA00023136"/>
    </source>
</evidence>
<keyword evidence="3 5" id="KW-1133">Transmembrane helix</keyword>
<dbReference type="EMBL" id="QKKF02010319">
    <property type="protein sequence ID" value="RZF44734.1"/>
    <property type="molecule type" value="Genomic_DNA"/>
</dbReference>
<evidence type="ECO:0000259" key="6">
    <source>
        <dbReference type="Pfam" id="PF19737"/>
    </source>
</evidence>
<evidence type="ECO:0000256" key="2">
    <source>
        <dbReference type="ARBA" id="ARBA00022692"/>
    </source>
</evidence>
<keyword evidence="2 5" id="KW-0812">Transmembrane</keyword>
<dbReference type="InterPro" id="IPR009644">
    <property type="entry name" value="FKTN/MNN4/W02B3.4-1"/>
</dbReference>
<dbReference type="AlphaFoldDB" id="A0A482XG81"/>
<accession>A0A482XG81</accession>
<dbReference type="Pfam" id="PF19737">
    <property type="entry name" value="FKTN_N"/>
    <property type="match status" value="1"/>
</dbReference>
<feature type="transmembrane region" description="Helical" evidence="5">
    <location>
        <begin position="20"/>
        <end position="42"/>
    </location>
</feature>
<dbReference type="PANTHER" id="PTHR15407">
    <property type="entry name" value="FUKUTIN-RELATED"/>
    <property type="match status" value="1"/>
</dbReference>
<reference evidence="7 8" key="1">
    <citation type="journal article" date="2017" name="Gigascience">
        <title>Genome sequence of the small brown planthopper, Laodelphax striatellus.</title>
        <authorList>
            <person name="Zhu J."/>
            <person name="Jiang F."/>
            <person name="Wang X."/>
            <person name="Yang P."/>
            <person name="Bao Y."/>
            <person name="Zhao W."/>
            <person name="Wang W."/>
            <person name="Lu H."/>
            <person name="Wang Q."/>
            <person name="Cui N."/>
            <person name="Li J."/>
            <person name="Chen X."/>
            <person name="Luo L."/>
            <person name="Yu J."/>
            <person name="Kang L."/>
            <person name="Cui F."/>
        </authorList>
    </citation>
    <scope>NUCLEOTIDE SEQUENCE [LARGE SCALE GENOMIC DNA]</scope>
    <source>
        <strain evidence="7">Lst14</strain>
    </source>
</reference>
<gene>
    <name evidence="7" type="ORF">LSTR_LSTR000686</name>
</gene>
<keyword evidence="4 5" id="KW-0472">Membrane</keyword>
<keyword evidence="8" id="KW-1185">Reference proteome</keyword>
<evidence type="ECO:0000256" key="1">
    <source>
        <dbReference type="ARBA" id="ARBA00004167"/>
    </source>
</evidence>
<protein>
    <recommendedName>
        <fullName evidence="6">Ribitol-5-phosphate transferase FKTN N-terminal domain-containing protein</fullName>
    </recommendedName>
</protein>
<evidence type="ECO:0000256" key="5">
    <source>
        <dbReference type="SAM" id="Phobius"/>
    </source>
</evidence>
<evidence type="ECO:0000313" key="8">
    <source>
        <dbReference type="Proteomes" id="UP000291343"/>
    </source>
</evidence>
<dbReference type="InterPro" id="IPR045587">
    <property type="entry name" value="FKTN_N"/>
</dbReference>
<dbReference type="STRING" id="195883.A0A482XG81"/>
<feature type="domain" description="Ribitol-5-phosphate transferase FKTN N-terminal" evidence="6">
    <location>
        <begin position="74"/>
        <end position="281"/>
    </location>
</feature>
<comment type="subcellular location">
    <subcellularLocation>
        <location evidence="1">Membrane</location>
        <topology evidence="1">Single-pass membrane protein</topology>
    </subcellularLocation>
</comment>
<name>A0A482XG81_LAOST</name>
<dbReference type="InParanoid" id="A0A482XG81"/>
<comment type="caution">
    <text evidence="7">The sequence shown here is derived from an EMBL/GenBank/DDBJ whole genome shotgun (WGS) entry which is preliminary data.</text>
</comment>
<dbReference type="OrthoDB" id="444255at2759"/>
<evidence type="ECO:0000313" key="7">
    <source>
        <dbReference type="EMBL" id="RZF44734.1"/>
    </source>
</evidence>
<sequence length="468" mass="54434">MLKNVALFMSFKKRVSRPRLQFWLLFGLVTLLLQLIIFLIILHSMDDEFRWNWYSPNLNFTDPVDDLDIVKQVLSDHGYSIYIIDKDLLQNNSNIAIITNNQKCLVCKYLNSRTLEMAVSKDIEREVFKTFRSIGFHSVSFSCTKNSLDLQGEISTAYLIKRHYSFLIVVLRKREGNNWWFGHMKNDINYIGKLTSIGVPFSNIKHTLFARSEGMIEKFKASWKFIPGTHLDFLFPVNITAFLLDSSKCRYVECNQERANRFNRTYGLVQTKSAQRFRHKAWKLLSKAKAVLDSLGIEFWLNSGTLLGYARECDIIAHSRDVDIGTMAGSYSDKIEPAMTSHGLRMILRLGRPNDSLELSFSDQSSIKLDVFFFYRDSDGTYWNGGTQVKSGRKFKYTFPPFELCWTLFKGLKVKVPCNTEKFVEANYGPNWFTPVTKWDWKSSPFNVRPNGQWPPTEWPFVIQVFQP</sequence>